<dbReference type="Proteomes" id="UP000270834">
    <property type="component" value="Unassembled WGS sequence"/>
</dbReference>
<reference evidence="6 11" key="3">
    <citation type="submission" date="2017-05" db="EMBL/GenBank/DDBJ databases">
        <authorList>
            <person name="Song R."/>
            <person name="Chenine A.L."/>
            <person name="Ruprecht R.M."/>
        </authorList>
    </citation>
    <scope>NUCLEOTIDE SEQUENCE [LARGE SCALE GENOMIC DNA]</scope>
    <source>
        <strain evidence="6 11">S567_C10_BS</strain>
    </source>
</reference>
<evidence type="ECO:0000313" key="5">
    <source>
        <dbReference type="EMBL" id="MZZ15484.1"/>
    </source>
</evidence>
<dbReference type="EMBL" id="NSNE01000013">
    <property type="protein sequence ID" value="RPM11486.1"/>
    <property type="molecule type" value="Genomic_DNA"/>
</dbReference>
<dbReference type="Proteomes" id="UP000194857">
    <property type="component" value="Unassembled WGS sequence"/>
</dbReference>
<evidence type="ECO:0000313" key="3">
    <source>
        <dbReference type="EMBL" id="CRO12552.1"/>
    </source>
</evidence>
<gene>
    <name evidence="7" type="ORF">ALP65_03151</name>
    <name evidence="6" type="ORF">CAZ10_27295</name>
    <name evidence="4" type="ORF">GNQ48_19190</name>
    <name evidence="5" type="ORF">GUL26_24810</name>
    <name evidence="8" type="ORF">IPC1295_20940</name>
    <name evidence="9" type="ORF">L4V69_37005</name>
    <name evidence="3" type="ORF">PAERUG_P19_London_7_VIM_2_05_10_00862</name>
</gene>
<dbReference type="EMBL" id="WXZT01000018">
    <property type="protein sequence ID" value="MZZ15484.1"/>
    <property type="molecule type" value="Genomic_DNA"/>
</dbReference>
<proteinExistence type="predicted"/>
<dbReference type="Proteomes" id="UP000644192">
    <property type="component" value="Unassembled WGS sequence"/>
</dbReference>
<feature type="region of interest" description="Disordered" evidence="1">
    <location>
        <begin position="1"/>
        <end position="20"/>
    </location>
</feature>
<reference evidence="4 14" key="7">
    <citation type="submission" date="2019-11" db="EMBL/GenBank/DDBJ databases">
        <title>Genomes of ocular Pseudomonas aeruginosa isolates.</title>
        <authorList>
            <person name="Khan M."/>
            <person name="Rice S.A."/>
            <person name="Willcox M.D.P."/>
            <person name="Stapleton F."/>
        </authorList>
    </citation>
    <scope>NUCLEOTIDE SEQUENCE [LARGE SCALE GENOMIC DNA]</scope>
    <source>
        <strain evidence="4 14">PA221</strain>
    </source>
</reference>
<dbReference type="InterPro" id="IPR009506">
    <property type="entry name" value="YjiS-like"/>
</dbReference>
<dbReference type="EMBL" id="WOAD01000016">
    <property type="protein sequence ID" value="MUI37134.1"/>
    <property type="molecule type" value="Genomic_DNA"/>
</dbReference>
<dbReference type="EMBL" id="RBSQ01000243">
    <property type="protein sequence ID" value="RMS62136.1"/>
    <property type="molecule type" value="Genomic_DNA"/>
</dbReference>
<dbReference type="EMBL" id="NFFZ01000018">
    <property type="protein sequence ID" value="OTI57156.1"/>
    <property type="molecule type" value="Genomic_DNA"/>
</dbReference>
<evidence type="ECO:0000313" key="9">
    <source>
        <dbReference type="EMBL" id="WOS78014.1"/>
    </source>
</evidence>
<evidence type="ECO:0000313" key="4">
    <source>
        <dbReference type="EMBL" id="MUI37134.1"/>
    </source>
</evidence>
<dbReference type="OMA" id="EIDKPFW"/>
<organism evidence="7 12">
    <name type="scientific">Pseudomonas aeruginosa</name>
    <dbReference type="NCBI Taxonomy" id="287"/>
    <lineage>
        <taxon>Bacteria</taxon>
        <taxon>Pseudomonadati</taxon>
        <taxon>Pseudomonadota</taxon>
        <taxon>Gammaproteobacteria</taxon>
        <taxon>Pseudomonadales</taxon>
        <taxon>Pseudomonadaceae</taxon>
        <taxon>Pseudomonas</taxon>
    </lineage>
</organism>
<evidence type="ECO:0000313" key="11">
    <source>
        <dbReference type="Proteomes" id="UP000194857"/>
    </source>
</evidence>
<reference evidence="3" key="2">
    <citation type="submission" date="2015-06" db="EMBL/GenBank/DDBJ databases">
        <authorList>
            <person name="Radhakrishnan R."/>
            <person name="Underwood A."/>
            <person name="Al-Shahib A."/>
        </authorList>
    </citation>
    <scope>NUCLEOTIDE SEQUENCE</scope>
    <source>
        <strain evidence="3">P19_London_7_VIM_2_05_10</strain>
    </source>
</reference>
<evidence type="ECO:0000313" key="12">
    <source>
        <dbReference type="Proteomes" id="UP000270834"/>
    </source>
</evidence>
<evidence type="ECO:0000313" key="10">
    <source>
        <dbReference type="Proteomes" id="UP000045039"/>
    </source>
</evidence>
<reference evidence="9" key="9">
    <citation type="submission" date="2023-06" db="EMBL/GenBank/DDBJ databases">
        <authorList>
            <consortium name="Clinical and Environmental Microbiology Branch: Whole genome sequencing antimicrobial resistance pathogens in the healthcare setting"/>
        </authorList>
    </citation>
    <scope>NUCLEOTIDE SEQUENCE</scope>
    <source>
        <strain evidence="9">2021CK-01020</strain>
    </source>
</reference>
<evidence type="ECO:0000259" key="2">
    <source>
        <dbReference type="Pfam" id="PF06568"/>
    </source>
</evidence>
<evidence type="ECO:0000313" key="7">
    <source>
        <dbReference type="EMBL" id="RMS62136.1"/>
    </source>
</evidence>
<dbReference type="RefSeq" id="WP_003096905.1">
    <property type="nucleotide sequence ID" value="NZ_AP014622.1"/>
</dbReference>
<dbReference type="KEGG" id="paeb:NCGM1900_6317"/>
<protein>
    <submittedName>
        <fullName evidence="4">DUF1127 domain-containing protein</fullName>
    </submittedName>
</protein>
<dbReference type="AlphaFoldDB" id="A0A072ZRS3"/>
<reference evidence="9" key="10">
    <citation type="submission" date="2023-10" db="EMBL/GenBank/DDBJ databases">
        <title>Pathogen: clinical or host-associated sample.</title>
        <authorList>
            <person name="Hergert J."/>
            <person name="Casey R."/>
            <person name="Wagner J."/>
            <person name="Young E.L."/>
            <person name="Oakeson K.F."/>
        </authorList>
    </citation>
    <scope>NUCLEOTIDE SEQUENCE</scope>
    <source>
        <strain evidence="9">2021CK-01020</strain>
    </source>
</reference>
<evidence type="ECO:0000313" key="6">
    <source>
        <dbReference type="EMBL" id="OTI57156.1"/>
    </source>
</evidence>
<reference evidence="10" key="1">
    <citation type="submission" date="2015-06" db="EMBL/GenBank/DDBJ databases">
        <authorList>
            <person name="Radhakrishnan Rajesh"/>
            <person name="Underwood Anthony"/>
            <person name="Al-Shahib Ali"/>
        </authorList>
    </citation>
    <scope>NUCLEOTIDE SEQUENCE [LARGE SCALE GENOMIC DNA]</scope>
    <source>
        <strain evidence="10">P19_London_7_VIM_2_05_10</strain>
    </source>
</reference>
<dbReference type="EMBL" id="CP136986">
    <property type="protein sequence ID" value="WOS78014.1"/>
    <property type="molecule type" value="Genomic_DNA"/>
</dbReference>
<feature type="domain" description="YjiS-like" evidence="2">
    <location>
        <begin position="25"/>
        <end position="61"/>
    </location>
</feature>
<reference evidence="7 12" key="5">
    <citation type="submission" date="2018-08" db="EMBL/GenBank/DDBJ databases">
        <title>Recombination of ecologically and evolutionarily significant loci maintains genetic cohesion in the Pseudomonas syringae species complex.</title>
        <authorList>
            <person name="Dillon M."/>
            <person name="Thakur S."/>
            <person name="Almeida R.N.D."/>
            <person name="Weir B.S."/>
            <person name="Guttman D.S."/>
        </authorList>
    </citation>
    <scope>NUCLEOTIDE SEQUENCE [LARGE SCALE GENOMIC DNA]</scope>
    <source>
        <strain evidence="7 12">ICMP 7846</strain>
    </source>
</reference>
<dbReference type="Proteomes" id="UP000045039">
    <property type="component" value="Unassembled WGS sequence"/>
</dbReference>
<dbReference type="EMBL" id="CVVU01000033">
    <property type="protein sequence ID" value="CRO12552.1"/>
    <property type="molecule type" value="Genomic_DNA"/>
</dbReference>
<dbReference type="Proteomes" id="UP000284767">
    <property type="component" value="Unassembled WGS sequence"/>
</dbReference>
<dbReference type="Pfam" id="PF06568">
    <property type="entry name" value="YjiS-like"/>
    <property type="match status" value="1"/>
</dbReference>
<name>A0A072ZRS3_PSEAI</name>
<reference evidence="5" key="8">
    <citation type="submission" date="2020-01" db="EMBL/GenBank/DDBJ databases">
        <title>Bacteria Cultured from War Wounds Associated with the Conflict in Eastern Ukraine.</title>
        <authorList>
            <person name="Snesrud E."/>
            <person name="Galac M.R."/>
            <person name="Mc Gann P."/>
            <person name="Valentine K."/>
            <person name="Viacheslav K."/>
        </authorList>
    </citation>
    <scope>NUCLEOTIDE SEQUENCE</scope>
    <source>
        <strain evidence="5">VNMU148</strain>
    </source>
</reference>
<evidence type="ECO:0000256" key="1">
    <source>
        <dbReference type="SAM" id="MobiDB-lite"/>
    </source>
</evidence>
<reference evidence="8 13" key="4">
    <citation type="submission" date="2017-08" db="EMBL/GenBank/DDBJ databases">
        <authorList>
            <person name="Feschi L."/>
            <person name="Jeukens J."/>
            <person name="Emond-Rheault J.-G."/>
            <person name="Kukavica-Ibrulj I."/>
            <person name="Boyle B."/>
            <person name="Levesque R.C."/>
        </authorList>
    </citation>
    <scope>NUCLEOTIDE SEQUENCE [LARGE SCALE GENOMIC DNA]</scope>
    <source>
        <strain evidence="8 13">PA-W36</strain>
    </source>
</reference>
<dbReference type="Proteomes" id="UP000433532">
    <property type="component" value="Unassembled WGS sequence"/>
</dbReference>
<evidence type="ECO:0000313" key="14">
    <source>
        <dbReference type="Proteomes" id="UP000433532"/>
    </source>
</evidence>
<accession>A0A1S1BYV9</accession>
<sequence length="70" mass="7878">MRTSPHPHAGSSSGLPAAHPHLAALLEKLNSWRQNARSRKHLAQMSEHDLADLAISPSERYVEISKPFWR</sequence>
<reference evidence="8 13" key="6">
    <citation type="submission" date="2019-01" db="EMBL/GenBank/DDBJ databases">
        <title>The Pseudomonas aeruginosa pan-genome provides new insights on its population structure, horizontal gene transfer and pathogenicity.</title>
        <authorList>
            <person name="Freschi L."/>
            <person name="Vincent A.T."/>
            <person name="Jeukens J."/>
            <person name="Emond-Rheault J.-G."/>
            <person name="Kukavica-Ibrulj I."/>
            <person name="Dupont M.-J."/>
            <person name="Charette S.J."/>
            <person name="Boyle B."/>
            <person name="Levesque R.C."/>
        </authorList>
    </citation>
    <scope>NUCLEOTIDE SEQUENCE [LARGE SCALE GENOMIC DNA]</scope>
    <source>
        <strain evidence="8 13">PA-W36</strain>
    </source>
</reference>
<accession>A0A072ZRS3</accession>
<evidence type="ECO:0000313" key="8">
    <source>
        <dbReference type="EMBL" id="RPM11486.1"/>
    </source>
</evidence>
<evidence type="ECO:0000313" key="13">
    <source>
        <dbReference type="Proteomes" id="UP000284767"/>
    </source>
</evidence>
<dbReference type="Proteomes" id="UP001297540">
    <property type="component" value="Chromosome"/>
</dbReference>